<dbReference type="InterPro" id="IPR019775">
    <property type="entry name" value="WD40_repeat_CS"/>
</dbReference>
<evidence type="ECO:0000313" key="7">
    <source>
        <dbReference type="Proteomes" id="UP001146793"/>
    </source>
</evidence>
<dbReference type="PANTHER" id="PTHR19854">
    <property type="entry name" value="TRANSDUCIN BETA-LIKE 3"/>
    <property type="match status" value="1"/>
</dbReference>
<protein>
    <recommendedName>
        <fullName evidence="4">Mediator of RNA polymerase II transcription subunit 16</fullName>
    </recommendedName>
    <alternativeName>
        <fullName evidence="4">Mediator complex subunit 16</fullName>
    </alternativeName>
</protein>
<comment type="subcellular location">
    <subcellularLocation>
        <location evidence="4">Nucleus</location>
    </subcellularLocation>
</comment>
<evidence type="ECO:0000256" key="3">
    <source>
        <dbReference type="PROSITE-ProRule" id="PRU00221"/>
    </source>
</evidence>
<dbReference type="InterPro" id="IPR021665">
    <property type="entry name" value="Mediator_Med16_N"/>
</dbReference>
<dbReference type="InterPro" id="IPR001680">
    <property type="entry name" value="WD40_rpt"/>
</dbReference>
<gene>
    <name evidence="4" type="primary">MED16</name>
    <name evidence="6" type="ORF">M0812_08352</name>
</gene>
<organism evidence="6 7">
    <name type="scientific">Anaeramoeba flamelloides</name>
    <dbReference type="NCBI Taxonomy" id="1746091"/>
    <lineage>
        <taxon>Eukaryota</taxon>
        <taxon>Metamonada</taxon>
        <taxon>Anaeramoebidae</taxon>
        <taxon>Anaeramoeba</taxon>
    </lineage>
</organism>
<evidence type="ECO:0000256" key="4">
    <source>
        <dbReference type="RuleBase" id="RU364149"/>
    </source>
</evidence>
<keyword evidence="4" id="KW-0010">Activator</keyword>
<keyword evidence="4" id="KW-0804">Transcription</keyword>
<comment type="function">
    <text evidence="4">Component of the Mediator complex, a coactivator involved in the regulated transcription of nearly all RNA polymerase II-dependent genes. Mediator functions as a bridge to convey information from gene-specific regulatory proteins to the basal RNA polymerase II transcription machinery. Mediator is recruited to promoters by direct interactions with regulatory proteins and serves as a scaffold for the assembly of a functional preinitiation complex with RNA polymerase II and the general transcription factors.</text>
</comment>
<dbReference type="Pfam" id="PF11635">
    <property type="entry name" value="Med16_N"/>
    <property type="match status" value="1"/>
</dbReference>
<evidence type="ECO:0000259" key="5">
    <source>
        <dbReference type="Pfam" id="PF11635"/>
    </source>
</evidence>
<dbReference type="PROSITE" id="PS00678">
    <property type="entry name" value="WD_REPEATS_1"/>
    <property type="match status" value="1"/>
</dbReference>
<dbReference type="GO" id="GO:0016592">
    <property type="term" value="C:mediator complex"/>
    <property type="evidence" value="ECO:0007669"/>
    <property type="project" value="InterPro"/>
</dbReference>
<evidence type="ECO:0000313" key="6">
    <source>
        <dbReference type="EMBL" id="KAJ3446542.1"/>
    </source>
</evidence>
<sequence length="313" mass="34789">MSSLRPERILRGHRAHISSGKFLAYPFIATGSSDGVVKLWKTTSFKNISTIQAHPDSSLISLTSFNSGNSFLTQGRDSLVKTWDINQGSPQCSNALTTNSLHSFCKLGLSKDNKIIAISGNDPNVLEFWDYTSQENIHSIKSTKNGMVMSVTFSDPNSNKICIGYENGMVNILDLRTYEAVSSRKNHSQPVLAVCMNTGGTIGVSCSADPENLKFSILETKIEIIDKFQANTPGFASLVLRSDEKILGSCGWDKRIRIFSCKRNLKQLAILKFHKETVNDLDFLIANEKELILAVSKDKRAAIWNIDYSWLIK</sequence>
<dbReference type="SMART" id="SM00320">
    <property type="entry name" value="WD40"/>
    <property type="match status" value="6"/>
</dbReference>
<dbReference type="Gene3D" id="2.130.10.10">
    <property type="entry name" value="YVTN repeat-like/Quinoprotein amine dehydrogenase"/>
    <property type="match status" value="2"/>
</dbReference>
<dbReference type="InterPro" id="IPR036322">
    <property type="entry name" value="WD40_repeat_dom_sf"/>
</dbReference>
<comment type="caution">
    <text evidence="6">The sequence shown here is derived from an EMBL/GenBank/DDBJ whole genome shotgun (WGS) entry which is preliminary data.</text>
</comment>
<comment type="subunit">
    <text evidence="4">Component of the Mediator complex.</text>
</comment>
<evidence type="ECO:0000256" key="2">
    <source>
        <dbReference type="ARBA" id="ARBA00022737"/>
    </source>
</evidence>
<reference evidence="6" key="1">
    <citation type="submission" date="2022-08" db="EMBL/GenBank/DDBJ databases">
        <title>Novel sulphate-reducing endosymbionts in the free-living metamonad Anaeramoeba.</title>
        <authorList>
            <person name="Jerlstrom-Hultqvist J."/>
            <person name="Cepicka I."/>
            <person name="Gallot-Lavallee L."/>
            <person name="Salas-Leiva D."/>
            <person name="Curtis B.A."/>
            <person name="Zahonova K."/>
            <person name="Pipaliya S."/>
            <person name="Dacks J."/>
            <person name="Roger A.J."/>
        </authorList>
    </citation>
    <scope>NUCLEOTIDE SEQUENCE</scope>
    <source>
        <strain evidence="6">Busselton2</strain>
    </source>
</reference>
<feature type="domain" description="Mediator complex subunit Med16 N-terminal" evidence="5">
    <location>
        <begin position="38"/>
        <end position="187"/>
    </location>
</feature>
<dbReference type="PROSITE" id="PS50082">
    <property type="entry name" value="WD_REPEATS_2"/>
    <property type="match status" value="1"/>
</dbReference>
<name>A0AAV8A120_9EUKA</name>
<evidence type="ECO:0000256" key="1">
    <source>
        <dbReference type="ARBA" id="ARBA00022574"/>
    </source>
</evidence>
<keyword evidence="4" id="KW-0805">Transcription regulation</keyword>
<keyword evidence="2" id="KW-0677">Repeat</keyword>
<dbReference type="InterPro" id="IPR015943">
    <property type="entry name" value="WD40/YVTN_repeat-like_dom_sf"/>
</dbReference>
<proteinExistence type="inferred from homology"/>
<dbReference type="SUPFAM" id="SSF50978">
    <property type="entry name" value="WD40 repeat-like"/>
    <property type="match status" value="1"/>
</dbReference>
<keyword evidence="4" id="KW-0539">Nucleus</keyword>
<accession>A0AAV8A120</accession>
<dbReference type="AlphaFoldDB" id="A0AAV8A120"/>
<feature type="repeat" description="WD" evidence="3">
    <location>
        <begin position="10"/>
        <end position="50"/>
    </location>
</feature>
<dbReference type="PANTHER" id="PTHR19854:SF1">
    <property type="entry name" value="GUANINE NUCLEOTIDE-BINDING PROTEIN SUBUNIT BETA-LIKE PROTEIN 1"/>
    <property type="match status" value="1"/>
</dbReference>
<dbReference type="Proteomes" id="UP001146793">
    <property type="component" value="Unassembled WGS sequence"/>
</dbReference>
<comment type="similarity">
    <text evidence="4">Belongs to the Mediator complex subunit 16 family.</text>
</comment>
<dbReference type="EMBL" id="JANTQA010000020">
    <property type="protein sequence ID" value="KAJ3446542.1"/>
    <property type="molecule type" value="Genomic_DNA"/>
</dbReference>
<keyword evidence="1 3" id="KW-0853">WD repeat</keyword>